<gene>
    <name evidence="2" type="ORF">HHL21_20500</name>
</gene>
<dbReference type="InterPro" id="IPR016195">
    <property type="entry name" value="Pol/histidinol_Pase-like"/>
</dbReference>
<reference evidence="2 3" key="1">
    <citation type="submission" date="2020-04" db="EMBL/GenBank/DDBJ databases">
        <title>Massilia sp. RP-1-19 isolated from soil.</title>
        <authorList>
            <person name="Dahal R.H."/>
        </authorList>
    </citation>
    <scope>NUCLEOTIDE SEQUENCE [LARGE SCALE GENOMIC DNA]</scope>
    <source>
        <strain evidence="2 3">RP-1-19</strain>
    </source>
</reference>
<name>A0A848HNC4_9BURK</name>
<feature type="signal peptide" evidence="1">
    <location>
        <begin position="1"/>
        <end position="24"/>
    </location>
</feature>
<keyword evidence="2" id="KW-0378">Hydrolase</keyword>
<evidence type="ECO:0000256" key="1">
    <source>
        <dbReference type="SAM" id="SignalP"/>
    </source>
</evidence>
<accession>A0A848HNC4</accession>
<dbReference type="EMBL" id="JABBGG010000017">
    <property type="protein sequence ID" value="NML63426.1"/>
    <property type="molecule type" value="Genomic_DNA"/>
</dbReference>
<dbReference type="GO" id="GO:0016787">
    <property type="term" value="F:hydrolase activity"/>
    <property type="evidence" value="ECO:0007669"/>
    <property type="project" value="UniProtKB-KW"/>
</dbReference>
<keyword evidence="1" id="KW-0732">Signal</keyword>
<dbReference type="RefSeq" id="WP_169469362.1">
    <property type="nucleotide sequence ID" value="NZ_JABBGG010000017.1"/>
</dbReference>
<dbReference type="Proteomes" id="UP000583752">
    <property type="component" value="Unassembled WGS sequence"/>
</dbReference>
<protein>
    <submittedName>
        <fullName evidence="2">CehA/McbA family metallohydrolase</fullName>
    </submittedName>
</protein>
<comment type="caution">
    <text evidence="2">The sequence shown here is derived from an EMBL/GenBank/DDBJ whole genome shotgun (WGS) entry which is preliminary data.</text>
</comment>
<dbReference type="Gene3D" id="3.20.20.140">
    <property type="entry name" value="Metal-dependent hydrolases"/>
    <property type="match status" value="1"/>
</dbReference>
<feature type="chain" id="PRO_5033017680" evidence="1">
    <location>
        <begin position="25"/>
        <end position="548"/>
    </location>
</feature>
<evidence type="ECO:0000313" key="2">
    <source>
        <dbReference type="EMBL" id="NML63426.1"/>
    </source>
</evidence>
<organism evidence="2 3">
    <name type="scientific">Massilia polaris</name>
    <dbReference type="NCBI Taxonomy" id="2728846"/>
    <lineage>
        <taxon>Bacteria</taxon>
        <taxon>Pseudomonadati</taxon>
        <taxon>Pseudomonadota</taxon>
        <taxon>Betaproteobacteria</taxon>
        <taxon>Burkholderiales</taxon>
        <taxon>Oxalobacteraceae</taxon>
        <taxon>Telluria group</taxon>
        <taxon>Massilia</taxon>
    </lineage>
</organism>
<proteinExistence type="predicted"/>
<dbReference type="AlphaFoldDB" id="A0A848HNC4"/>
<dbReference type="NCBIfam" id="NF038032">
    <property type="entry name" value="CehA_McbA_metalo"/>
    <property type="match status" value="1"/>
</dbReference>
<sequence>MQSNHIRNILWTLAALAAAAPALGSVADHREFDATLYAPYQAEKADTGARTFTLVFDYPMSQAAHAVRWRVDLLAPSGKTEQQWRGALTLTGRPAAVNLKWGGRRNAASMPDGVYRVRMRANVHEEVIEQAWDIALGKLPAAAMPAFGAMATGLASSAARGPLPPSAAPAAASLPFTVYLANLHSQTNHSDGGGDLGNCKGAQGPQGGAQGPLEAYAFAQARGLDVLMASEHNHMYDGSDGSNPEAGADAAKALYRRGLATAASFSEANPGFLAMYGLEWGVINNGGHVNIFNAPELLAWERDAKGELLGDTLTAKGDYSALYGLMRQRGWIGQFNHPSAGGQFAVNGIAMGYTKDGDEAMALCEVLNTSAFSTNTQEGETRRSNYEMACNKALEAGYHVAFSSNQDNHCANWGAAYTNRTGVLIPNGTALTQSSFIEALKARRVFATMDKNSQLVLTANGQPMGSRITNSGPLRLVANYANADGRTVASVSIIEGVPGRNGTVSEAASSADATLTPAPGEHFYYARITQDDGKLLWSAPVWVTQQAD</sequence>
<evidence type="ECO:0000313" key="3">
    <source>
        <dbReference type="Proteomes" id="UP000583752"/>
    </source>
</evidence>
<keyword evidence="3" id="KW-1185">Reference proteome</keyword>
<dbReference type="SUPFAM" id="SSF89550">
    <property type="entry name" value="PHP domain-like"/>
    <property type="match status" value="1"/>
</dbReference>